<reference evidence="3" key="2">
    <citation type="journal article" date="2021" name="PeerJ">
        <title>Extensive microbial diversity within the chicken gut microbiome revealed by metagenomics and culture.</title>
        <authorList>
            <person name="Gilroy R."/>
            <person name="Ravi A."/>
            <person name="Getino M."/>
            <person name="Pursley I."/>
            <person name="Horton D.L."/>
            <person name="Alikhan N.F."/>
            <person name="Baker D."/>
            <person name="Gharbi K."/>
            <person name="Hall N."/>
            <person name="Watson M."/>
            <person name="Adriaenssens E.M."/>
            <person name="Foster-Nyarko E."/>
            <person name="Jarju S."/>
            <person name="Secka A."/>
            <person name="Antonio M."/>
            <person name="Oren A."/>
            <person name="Chaudhuri R.R."/>
            <person name="La Ragione R."/>
            <person name="Hildebrand F."/>
            <person name="Pallen M.J."/>
        </authorList>
    </citation>
    <scope>NUCLEOTIDE SEQUENCE</scope>
    <source>
        <strain evidence="3">CHK152-2994</strain>
    </source>
</reference>
<gene>
    <name evidence="3" type="ORF">IAD41_04505</name>
</gene>
<dbReference type="GO" id="GO:0008713">
    <property type="term" value="F:ADP-heptose-lipopolysaccharide heptosyltransferase activity"/>
    <property type="evidence" value="ECO:0007669"/>
    <property type="project" value="TreeGrafter"/>
</dbReference>
<accession>A0A9D1FVS4</accession>
<dbReference type="GO" id="GO:0009244">
    <property type="term" value="P:lipopolysaccharide core region biosynthetic process"/>
    <property type="evidence" value="ECO:0007669"/>
    <property type="project" value="TreeGrafter"/>
</dbReference>
<dbReference type="SUPFAM" id="SSF53756">
    <property type="entry name" value="UDP-Glycosyltransferase/glycogen phosphorylase"/>
    <property type="match status" value="1"/>
</dbReference>
<dbReference type="EMBL" id="DVJO01000096">
    <property type="protein sequence ID" value="HIS82848.1"/>
    <property type="molecule type" value="Genomic_DNA"/>
</dbReference>
<dbReference type="InterPro" id="IPR002201">
    <property type="entry name" value="Glyco_trans_9"/>
</dbReference>
<dbReference type="PANTHER" id="PTHR30160:SF1">
    <property type="entry name" value="LIPOPOLYSACCHARIDE 1,2-N-ACETYLGLUCOSAMINETRANSFERASE-RELATED"/>
    <property type="match status" value="1"/>
</dbReference>
<evidence type="ECO:0000313" key="3">
    <source>
        <dbReference type="EMBL" id="HIS82848.1"/>
    </source>
</evidence>
<comment type="caution">
    <text evidence="3">The sequence shown here is derived from an EMBL/GenBank/DDBJ whole genome shotgun (WGS) entry which is preliminary data.</text>
</comment>
<evidence type="ECO:0000256" key="1">
    <source>
        <dbReference type="ARBA" id="ARBA00022676"/>
    </source>
</evidence>
<dbReference type="AlphaFoldDB" id="A0A9D1FVS4"/>
<organism evidence="3 4">
    <name type="scientific">Candidatus Scatenecus faecavium</name>
    <dbReference type="NCBI Taxonomy" id="2840915"/>
    <lineage>
        <taxon>Bacteria</taxon>
        <taxon>Candidatus Scatenecus</taxon>
    </lineage>
</organism>
<proteinExistence type="predicted"/>
<reference evidence="3" key="1">
    <citation type="submission" date="2020-10" db="EMBL/GenBank/DDBJ databases">
        <authorList>
            <person name="Gilroy R."/>
        </authorList>
    </citation>
    <scope>NUCLEOTIDE SEQUENCE</scope>
    <source>
        <strain evidence="3">CHK152-2994</strain>
    </source>
</reference>
<dbReference type="GO" id="GO:0005829">
    <property type="term" value="C:cytosol"/>
    <property type="evidence" value="ECO:0007669"/>
    <property type="project" value="TreeGrafter"/>
</dbReference>
<dbReference type="CDD" id="cd03789">
    <property type="entry name" value="GT9_LPS_heptosyltransferase"/>
    <property type="match status" value="1"/>
</dbReference>
<keyword evidence="2" id="KW-0808">Transferase</keyword>
<sequence length="350" mass="39879">MKKVLIVRLSSMGDIIFHIPLANLFKSQGYEVGWLVSEKGYDLLKGNPCVDKVFLAPVQKWKKRGPSFKSFLEYLEILKEIRKEKYDIAIDAQMMFKSMYWMIFSGAKRRVCSTNAKEFSQIGANEIIPDIYRRNERHVVLNSFEFAKHLGLKTDEIKFTLPQTSDEIKKQLDELLKDVDHTKPLVVIAPATTRELKYWDKDNWKTVVNELEKNCSLIFTGTEADRELLSYIGADRHTNLCGKTNLEGLRELFSRVDLVMAPDSGSAHLAWASRKPAVIAIFTCTPPKLFGPFGDDNKYVAINGGLSCQPCDQRGCHQTGENYKICTRLPEPEKILNIVKNLLKNNTAPK</sequence>
<dbReference type="Pfam" id="PF01075">
    <property type="entry name" value="Glyco_transf_9"/>
    <property type="match status" value="1"/>
</dbReference>
<dbReference type="Gene3D" id="3.40.50.2000">
    <property type="entry name" value="Glycogen Phosphorylase B"/>
    <property type="match status" value="2"/>
</dbReference>
<name>A0A9D1FVS4_9BACT</name>
<dbReference type="InterPro" id="IPR051199">
    <property type="entry name" value="LPS_LOS_Heptosyltrfase"/>
</dbReference>
<dbReference type="PANTHER" id="PTHR30160">
    <property type="entry name" value="TETRAACYLDISACCHARIDE 4'-KINASE-RELATED"/>
    <property type="match status" value="1"/>
</dbReference>
<evidence type="ECO:0000313" key="4">
    <source>
        <dbReference type="Proteomes" id="UP000824139"/>
    </source>
</evidence>
<dbReference type="Proteomes" id="UP000824139">
    <property type="component" value="Unassembled WGS sequence"/>
</dbReference>
<protein>
    <submittedName>
        <fullName evidence="3">Glycosyltransferase family 9 protein</fullName>
    </submittedName>
</protein>
<keyword evidence="1" id="KW-0328">Glycosyltransferase</keyword>
<evidence type="ECO:0000256" key="2">
    <source>
        <dbReference type="ARBA" id="ARBA00022679"/>
    </source>
</evidence>